<keyword evidence="4" id="KW-1185">Reference proteome</keyword>
<evidence type="ECO:0000256" key="2">
    <source>
        <dbReference type="SAM" id="Phobius"/>
    </source>
</evidence>
<sequence>MDKLFNKGWFIKLSSIVIAVMLFFMVNMDGTPNQPGGLPTVTDSTNILEEVDLNVYYDDENYVLMDAPETVQVTLEGPKNVLTVSEITHPQQELYIDLTGKEAGTHYEQVKYREFPSNVDVSVNPAYVEVTIQERQTVSFPVDVQLQNEGEVEDGHSIGTPTVEPSTVNITSAQGVLEQIDSARSTVDMAGRKTNFEDSVPVVLYDKNGNVLDVNADPPAVEVVVPVTSPNKEVPVRINRTGELPDGVAIESITTDPEVVSVFGPVDVINEISFIDGVTLDLSEIETAGEDSFEVDIPLPEGIESIDPETITVTVDVTVEQEREFTDFEIDVTGLGDAQSIDFIDPEEGTLDLLVSGSSEALNRLEREDLQVTLDVEGLEEGEHDVSLEFIGPQNLKFEQTGTSAIFILSDESTAVNNPSGQQEETDESIDSGSENENTDTDTDTGTGTNSDPSDDSDNEINTETEMNGIEEEEITESEPEDETDSSSS</sequence>
<dbReference type="InterPro" id="IPR012505">
    <property type="entry name" value="YbbR"/>
</dbReference>
<accession>A0A3A9KM74</accession>
<dbReference type="Gene3D" id="2.170.120.30">
    <property type="match status" value="2"/>
</dbReference>
<name>A0A3A9KM74_9BACI</name>
<feature type="compositionally biased region" description="Acidic residues" evidence="1">
    <location>
        <begin position="453"/>
        <end position="489"/>
    </location>
</feature>
<evidence type="ECO:0000313" key="4">
    <source>
        <dbReference type="Proteomes" id="UP000281498"/>
    </source>
</evidence>
<feature type="region of interest" description="Disordered" evidence="1">
    <location>
        <begin position="414"/>
        <end position="489"/>
    </location>
</feature>
<dbReference type="Proteomes" id="UP000281498">
    <property type="component" value="Unassembled WGS sequence"/>
</dbReference>
<keyword evidence="2" id="KW-0472">Membrane</keyword>
<dbReference type="AlphaFoldDB" id="A0A3A9KM74"/>
<dbReference type="EMBL" id="PDOE01000011">
    <property type="protein sequence ID" value="RKL65846.1"/>
    <property type="molecule type" value="Genomic_DNA"/>
</dbReference>
<proteinExistence type="predicted"/>
<evidence type="ECO:0008006" key="5">
    <source>
        <dbReference type="Google" id="ProtNLM"/>
    </source>
</evidence>
<evidence type="ECO:0000256" key="1">
    <source>
        <dbReference type="SAM" id="MobiDB-lite"/>
    </source>
</evidence>
<comment type="caution">
    <text evidence="3">The sequence shown here is derived from an EMBL/GenBank/DDBJ whole genome shotgun (WGS) entry which is preliminary data.</text>
</comment>
<organism evidence="3 4">
    <name type="scientific">Salipaludibacillus neizhouensis</name>
    <dbReference type="NCBI Taxonomy" id="885475"/>
    <lineage>
        <taxon>Bacteria</taxon>
        <taxon>Bacillati</taxon>
        <taxon>Bacillota</taxon>
        <taxon>Bacilli</taxon>
        <taxon>Bacillales</taxon>
        <taxon>Bacillaceae</taxon>
    </lineage>
</organism>
<dbReference type="InterPro" id="IPR053154">
    <property type="entry name" value="c-di-AMP_regulator"/>
</dbReference>
<dbReference type="Gene3D" id="2.170.120.40">
    <property type="entry name" value="YbbR-like domain"/>
    <property type="match status" value="2"/>
</dbReference>
<keyword evidence="2" id="KW-0812">Transmembrane</keyword>
<dbReference type="PANTHER" id="PTHR37804:SF1">
    <property type="entry name" value="CDAA REGULATORY PROTEIN CDAR"/>
    <property type="match status" value="1"/>
</dbReference>
<feature type="transmembrane region" description="Helical" evidence="2">
    <location>
        <begin position="9"/>
        <end position="26"/>
    </location>
</feature>
<dbReference type="RefSeq" id="WP_110937891.1">
    <property type="nucleotide sequence ID" value="NZ_KZ614147.1"/>
</dbReference>
<evidence type="ECO:0000313" key="3">
    <source>
        <dbReference type="EMBL" id="RKL65846.1"/>
    </source>
</evidence>
<dbReference type="OrthoDB" id="2960905at2"/>
<dbReference type="Pfam" id="PF07949">
    <property type="entry name" value="YbbR"/>
    <property type="match status" value="3"/>
</dbReference>
<feature type="compositionally biased region" description="Polar residues" evidence="1">
    <location>
        <begin position="414"/>
        <end position="423"/>
    </location>
</feature>
<keyword evidence="2" id="KW-1133">Transmembrane helix</keyword>
<reference evidence="3 4" key="1">
    <citation type="submission" date="2017-10" db="EMBL/GenBank/DDBJ databases">
        <title>Bacillus sp. nov., a halophilic bacterium isolated from a Keqin Lake.</title>
        <authorList>
            <person name="Wang H."/>
        </authorList>
    </citation>
    <scope>NUCLEOTIDE SEQUENCE [LARGE SCALE GENOMIC DNA]</scope>
    <source>
        <strain evidence="3 4">KCTC 13187</strain>
    </source>
</reference>
<dbReference type="PANTHER" id="PTHR37804">
    <property type="entry name" value="CDAA REGULATORY PROTEIN CDAR"/>
    <property type="match status" value="1"/>
</dbReference>
<protein>
    <recommendedName>
        <fullName evidence="5">YbbR-like domain-containing protein YbbR</fullName>
    </recommendedName>
</protein>
<gene>
    <name evidence="3" type="ORF">CR203_18520</name>
</gene>